<dbReference type="EMBL" id="BPRC01000001">
    <property type="protein sequence ID" value="GJE63180.1"/>
    <property type="molecule type" value="Genomic_DNA"/>
</dbReference>
<dbReference type="RefSeq" id="WP_238221948.1">
    <property type="nucleotide sequence ID" value="NZ_BAAADH010000020.1"/>
</dbReference>
<dbReference type="Proteomes" id="UP001055039">
    <property type="component" value="Unassembled WGS sequence"/>
</dbReference>
<reference evidence="1" key="2">
    <citation type="submission" date="2021-08" db="EMBL/GenBank/DDBJ databases">
        <authorList>
            <person name="Tani A."/>
            <person name="Ola A."/>
            <person name="Ogura Y."/>
            <person name="Katsura K."/>
            <person name="Hayashi T."/>
        </authorList>
    </citation>
    <scope>NUCLEOTIDE SEQUENCE</scope>
    <source>
        <strain evidence="1">NBRC 15686</strain>
    </source>
</reference>
<keyword evidence="2" id="KW-1185">Reference proteome</keyword>
<gene>
    <name evidence="1" type="ORF">LNAOJCKE_0374</name>
</gene>
<sequence length="107" mass="12323">MKLELETKTTYSARLGHFYLSERPSEDDPQIAALEGMLKLFDPPFPGGSTDYREVWREAIVWVKENLPDTRICVVPELDRRGERRAFDIIATFASETDAVAFKTRWG</sequence>
<comment type="caution">
    <text evidence="1">The sequence shown here is derived from an EMBL/GenBank/DDBJ whole genome shotgun (WGS) entry which is preliminary data.</text>
</comment>
<organism evidence="1 2">
    <name type="scientific">Methylorubrum aminovorans</name>
    <dbReference type="NCBI Taxonomy" id="269069"/>
    <lineage>
        <taxon>Bacteria</taxon>
        <taxon>Pseudomonadati</taxon>
        <taxon>Pseudomonadota</taxon>
        <taxon>Alphaproteobacteria</taxon>
        <taxon>Hyphomicrobiales</taxon>
        <taxon>Methylobacteriaceae</taxon>
        <taxon>Methylorubrum</taxon>
    </lineage>
</organism>
<reference evidence="1" key="1">
    <citation type="journal article" date="2021" name="Front. Microbiol.">
        <title>Comprehensive Comparative Genomics and Phenotyping of Methylobacterium Species.</title>
        <authorList>
            <person name="Alessa O."/>
            <person name="Ogura Y."/>
            <person name="Fujitani Y."/>
            <person name="Takami H."/>
            <person name="Hayashi T."/>
            <person name="Sahin N."/>
            <person name="Tani A."/>
        </authorList>
    </citation>
    <scope>NUCLEOTIDE SEQUENCE</scope>
    <source>
        <strain evidence="1">NBRC 15686</strain>
    </source>
</reference>
<accession>A0ABQ4UAI7</accession>
<proteinExistence type="predicted"/>
<evidence type="ECO:0000313" key="1">
    <source>
        <dbReference type="EMBL" id="GJE63180.1"/>
    </source>
</evidence>
<evidence type="ECO:0000313" key="2">
    <source>
        <dbReference type="Proteomes" id="UP001055039"/>
    </source>
</evidence>
<name>A0ABQ4UAI7_9HYPH</name>
<protein>
    <submittedName>
        <fullName evidence="1">Uncharacterized protein</fullName>
    </submittedName>
</protein>